<dbReference type="SMART" id="SM00632">
    <property type="entry name" value="Aamy_C"/>
    <property type="match status" value="1"/>
</dbReference>
<dbReference type="Proteomes" id="UP001152798">
    <property type="component" value="Chromosome 1"/>
</dbReference>
<dbReference type="InterPro" id="IPR006047">
    <property type="entry name" value="GH13_cat_dom"/>
</dbReference>
<dbReference type="SUPFAM" id="SSF51445">
    <property type="entry name" value="(Trans)glycosidases"/>
    <property type="match status" value="1"/>
</dbReference>
<feature type="region of interest" description="Disordered" evidence="16">
    <location>
        <begin position="110"/>
        <end position="129"/>
    </location>
</feature>
<evidence type="ECO:0000256" key="5">
    <source>
        <dbReference type="ARBA" id="ARBA00011245"/>
    </source>
</evidence>
<evidence type="ECO:0000256" key="7">
    <source>
        <dbReference type="ARBA" id="ARBA00022723"/>
    </source>
</evidence>
<dbReference type="Gene3D" id="2.60.40.1180">
    <property type="entry name" value="Golgi alpha-mannosidase II"/>
    <property type="match status" value="1"/>
</dbReference>
<sequence length="477" mass="53224">MILTAALLTILPLVSADTIANMFEWSHDDVAKECVRFLAPNGYKGVQVSPVNECAVINGRPWWERYQPFSYKLVSRSGDEAAFKNMVETCNGVGVRVYVDVVFNHMSANQPSGTTGTAGSQPDTNNKQYPDVPYGPGDFHSTCSINDWGNRWQIRYCELVGLHDLNQASEYVRGKIVDFLNHLIDIGVSGFRVDAAKHMEPDDLAVIYGRTHNLNTRWFPDGSRAYFFQEIYSNQDSDVIKPQEYTKLGGALDFKYGFELARAFTGGNQLKWFYNFGEKWNMLPWKDSVVFIDNHDTQRSGVFGMNALTYKQSRQYKMANGFMLAWPHERAVVMSSFSFDNKDQSPPAYPVPVNQDGSCGGGWVCEHRWRQIYGMVGFANVVQGTEVSNWWTNGNYQISFCRGDKGFIAINGEQSDLNADLQTCLSPGDYCDVVSGLKQNGGCTGTTITVRQGGMASIKIPGNADDGFVAIHAQSKL</sequence>
<dbReference type="Pfam" id="PF00128">
    <property type="entry name" value="Alpha-amylase"/>
    <property type="match status" value="1"/>
</dbReference>
<evidence type="ECO:0000256" key="16">
    <source>
        <dbReference type="SAM" id="MobiDB-lite"/>
    </source>
</evidence>
<gene>
    <name evidence="20" type="ORF">NEZAVI_LOCUS2997</name>
</gene>
<dbReference type="InterPro" id="IPR013780">
    <property type="entry name" value="Glyco_hydro_b"/>
</dbReference>
<feature type="signal peptide" evidence="17">
    <location>
        <begin position="1"/>
        <end position="16"/>
    </location>
</feature>
<dbReference type="PANTHER" id="PTHR43447">
    <property type="entry name" value="ALPHA-AMYLASE"/>
    <property type="match status" value="1"/>
</dbReference>
<feature type="domain" description="Alpha-amylase C-terminal" evidence="18">
    <location>
        <begin position="388"/>
        <end position="476"/>
    </location>
</feature>
<dbReference type="AlphaFoldDB" id="A0A9P0EBX9"/>
<dbReference type="Pfam" id="PF02806">
    <property type="entry name" value="Alpha-amylase_C"/>
    <property type="match status" value="1"/>
</dbReference>
<keyword evidence="11" id="KW-0868">Chloride</keyword>
<dbReference type="EC" id="3.2.1.1" evidence="6 15"/>
<dbReference type="SUPFAM" id="SSF51011">
    <property type="entry name" value="Glycosyl hydrolase domain"/>
    <property type="match status" value="1"/>
</dbReference>
<protein>
    <recommendedName>
        <fullName evidence="6 15">Alpha-amylase</fullName>
        <ecNumber evidence="6 15">3.2.1.1</ecNumber>
    </recommendedName>
</protein>
<evidence type="ECO:0000313" key="21">
    <source>
        <dbReference type="Proteomes" id="UP001152798"/>
    </source>
</evidence>
<evidence type="ECO:0000256" key="4">
    <source>
        <dbReference type="ARBA" id="ARBA00008061"/>
    </source>
</evidence>
<comment type="similarity">
    <text evidence="4 14">Belongs to the glycosyl hydrolase 13 family.</text>
</comment>
<reference evidence="20" key="1">
    <citation type="submission" date="2022-01" db="EMBL/GenBank/DDBJ databases">
        <authorList>
            <person name="King R."/>
        </authorList>
    </citation>
    <scope>NUCLEOTIDE SEQUENCE</scope>
</reference>
<keyword evidence="17" id="KW-0732">Signal</keyword>
<comment type="catalytic activity">
    <reaction evidence="1 15">
        <text>Endohydrolysis of (1-&gt;4)-alpha-D-glucosidic linkages in polysaccharides containing three or more (1-&gt;4)-alpha-linked D-glucose units.</text>
        <dbReference type="EC" id="3.2.1.1"/>
    </reaction>
</comment>
<evidence type="ECO:0000256" key="6">
    <source>
        <dbReference type="ARBA" id="ARBA00012595"/>
    </source>
</evidence>
<comment type="cofactor">
    <cofactor evidence="2">
        <name>Ca(2+)</name>
        <dbReference type="ChEBI" id="CHEBI:29108"/>
    </cofactor>
</comment>
<evidence type="ECO:0000259" key="18">
    <source>
        <dbReference type="SMART" id="SM00632"/>
    </source>
</evidence>
<keyword evidence="12 15" id="KW-0119">Carbohydrate metabolism</keyword>
<accession>A0A9P0EBX9</accession>
<evidence type="ECO:0000256" key="11">
    <source>
        <dbReference type="ARBA" id="ARBA00023214"/>
    </source>
</evidence>
<evidence type="ECO:0000256" key="13">
    <source>
        <dbReference type="ARBA" id="ARBA00023295"/>
    </source>
</evidence>
<dbReference type="CDD" id="cd11317">
    <property type="entry name" value="AmyAc_bac_euk_AmyA"/>
    <property type="match status" value="1"/>
</dbReference>
<dbReference type="OrthoDB" id="6607568at2759"/>
<dbReference type="SMART" id="SM00642">
    <property type="entry name" value="Aamy"/>
    <property type="match status" value="1"/>
</dbReference>
<evidence type="ECO:0000256" key="3">
    <source>
        <dbReference type="ARBA" id="ARBA00001923"/>
    </source>
</evidence>
<feature type="chain" id="PRO_5040186352" description="Alpha-amylase" evidence="17">
    <location>
        <begin position="17"/>
        <end position="477"/>
    </location>
</feature>
<organism evidence="20 21">
    <name type="scientific">Nezara viridula</name>
    <name type="common">Southern green stink bug</name>
    <name type="synonym">Cimex viridulus</name>
    <dbReference type="NCBI Taxonomy" id="85310"/>
    <lineage>
        <taxon>Eukaryota</taxon>
        <taxon>Metazoa</taxon>
        <taxon>Ecdysozoa</taxon>
        <taxon>Arthropoda</taxon>
        <taxon>Hexapoda</taxon>
        <taxon>Insecta</taxon>
        <taxon>Pterygota</taxon>
        <taxon>Neoptera</taxon>
        <taxon>Paraneoptera</taxon>
        <taxon>Hemiptera</taxon>
        <taxon>Heteroptera</taxon>
        <taxon>Panheteroptera</taxon>
        <taxon>Pentatomomorpha</taxon>
        <taxon>Pentatomoidea</taxon>
        <taxon>Pentatomidae</taxon>
        <taxon>Pentatominae</taxon>
        <taxon>Nezara</taxon>
    </lineage>
</organism>
<name>A0A9P0EBX9_NEZVI</name>
<dbReference type="InterPro" id="IPR031319">
    <property type="entry name" value="A-amylase_C"/>
</dbReference>
<evidence type="ECO:0000256" key="9">
    <source>
        <dbReference type="ARBA" id="ARBA00022837"/>
    </source>
</evidence>
<keyword evidence="9" id="KW-0106">Calcium</keyword>
<evidence type="ECO:0000256" key="2">
    <source>
        <dbReference type="ARBA" id="ARBA00001913"/>
    </source>
</evidence>
<dbReference type="Gene3D" id="3.20.20.80">
    <property type="entry name" value="Glycosidases"/>
    <property type="match status" value="1"/>
</dbReference>
<dbReference type="GO" id="GO:0004556">
    <property type="term" value="F:alpha-amylase activity"/>
    <property type="evidence" value="ECO:0007669"/>
    <property type="project" value="UniProtKB-UniRule"/>
</dbReference>
<proteinExistence type="inferred from homology"/>
<dbReference type="EMBL" id="OV725077">
    <property type="protein sequence ID" value="CAH1392119.1"/>
    <property type="molecule type" value="Genomic_DNA"/>
</dbReference>
<keyword evidence="21" id="KW-1185">Reference proteome</keyword>
<feature type="domain" description="Glycosyl hydrolase family 13 catalytic" evidence="19">
    <location>
        <begin position="17"/>
        <end position="379"/>
    </location>
</feature>
<dbReference type="PRINTS" id="PR00110">
    <property type="entry name" value="ALPHAAMYLASE"/>
</dbReference>
<evidence type="ECO:0000256" key="15">
    <source>
        <dbReference type="RuleBase" id="RU361134"/>
    </source>
</evidence>
<keyword evidence="7" id="KW-0479">Metal-binding</keyword>
<dbReference type="GO" id="GO:0005975">
    <property type="term" value="P:carbohydrate metabolic process"/>
    <property type="evidence" value="ECO:0007669"/>
    <property type="project" value="InterPro"/>
</dbReference>
<feature type="compositionally biased region" description="Polar residues" evidence="16">
    <location>
        <begin position="110"/>
        <end position="128"/>
    </location>
</feature>
<evidence type="ECO:0000256" key="17">
    <source>
        <dbReference type="SAM" id="SignalP"/>
    </source>
</evidence>
<evidence type="ECO:0000256" key="12">
    <source>
        <dbReference type="ARBA" id="ARBA00023277"/>
    </source>
</evidence>
<comment type="subunit">
    <text evidence="5">Monomer.</text>
</comment>
<dbReference type="InterPro" id="IPR006046">
    <property type="entry name" value="Alpha_amylase"/>
</dbReference>
<keyword evidence="8 15" id="KW-0378">Hydrolase</keyword>
<evidence type="ECO:0000256" key="14">
    <source>
        <dbReference type="RuleBase" id="RU003615"/>
    </source>
</evidence>
<evidence type="ECO:0000256" key="8">
    <source>
        <dbReference type="ARBA" id="ARBA00022801"/>
    </source>
</evidence>
<comment type="cofactor">
    <cofactor evidence="3">
        <name>chloride</name>
        <dbReference type="ChEBI" id="CHEBI:17996"/>
    </cofactor>
</comment>
<keyword evidence="10" id="KW-1015">Disulfide bond</keyword>
<keyword evidence="13 15" id="KW-0326">Glycosidase</keyword>
<dbReference type="InterPro" id="IPR006048">
    <property type="entry name" value="A-amylase/branching_C"/>
</dbReference>
<evidence type="ECO:0000256" key="1">
    <source>
        <dbReference type="ARBA" id="ARBA00000548"/>
    </source>
</evidence>
<dbReference type="InterPro" id="IPR017853">
    <property type="entry name" value="GH"/>
</dbReference>
<dbReference type="GO" id="GO:0046872">
    <property type="term" value="F:metal ion binding"/>
    <property type="evidence" value="ECO:0007669"/>
    <property type="project" value="UniProtKB-KW"/>
</dbReference>
<evidence type="ECO:0000259" key="19">
    <source>
        <dbReference type="SMART" id="SM00642"/>
    </source>
</evidence>
<evidence type="ECO:0000313" key="20">
    <source>
        <dbReference type="EMBL" id="CAH1392119.1"/>
    </source>
</evidence>
<evidence type="ECO:0000256" key="10">
    <source>
        <dbReference type="ARBA" id="ARBA00023157"/>
    </source>
</evidence>